<dbReference type="EMBL" id="SJPG01000001">
    <property type="protein sequence ID" value="TWT64058.1"/>
    <property type="molecule type" value="Genomic_DNA"/>
</dbReference>
<sequence>MAAVWLIPLMNSIGYTESNIYSDQVTIVTGVDFNFLLRFHSHSKCRSSSNFI</sequence>
<dbReference type="Proteomes" id="UP000316095">
    <property type="component" value="Unassembled WGS sequence"/>
</dbReference>
<evidence type="ECO:0000313" key="1">
    <source>
        <dbReference type="EMBL" id="TWT64058.1"/>
    </source>
</evidence>
<organism evidence="1 2">
    <name type="scientific">Rubinisphaera italica</name>
    <dbReference type="NCBI Taxonomy" id="2527969"/>
    <lineage>
        <taxon>Bacteria</taxon>
        <taxon>Pseudomonadati</taxon>
        <taxon>Planctomycetota</taxon>
        <taxon>Planctomycetia</taxon>
        <taxon>Planctomycetales</taxon>
        <taxon>Planctomycetaceae</taxon>
        <taxon>Rubinisphaera</taxon>
    </lineage>
</organism>
<dbReference type="AlphaFoldDB" id="A0A5C5XMX0"/>
<keyword evidence="2" id="KW-1185">Reference proteome</keyword>
<accession>A0A5C5XMX0</accession>
<protein>
    <submittedName>
        <fullName evidence="1">Uncharacterized protein</fullName>
    </submittedName>
</protein>
<name>A0A5C5XMX0_9PLAN</name>
<reference evidence="1 2" key="1">
    <citation type="submission" date="2019-02" db="EMBL/GenBank/DDBJ databases">
        <title>Deep-cultivation of Planctomycetes and their phenomic and genomic characterization uncovers novel biology.</title>
        <authorList>
            <person name="Wiegand S."/>
            <person name="Jogler M."/>
            <person name="Boedeker C."/>
            <person name="Pinto D."/>
            <person name="Vollmers J."/>
            <person name="Rivas-Marin E."/>
            <person name="Kohn T."/>
            <person name="Peeters S.H."/>
            <person name="Heuer A."/>
            <person name="Rast P."/>
            <person name="Oberbeckmann S."/>
            <person name="Bunk B."/>
            <person name="Jeske O."/>
            <person name="Meyerdierks A."/>
            <person name="Storesund J.E."/>
            <person name="Kallscheuer N."/>
            <person name="Luecker S."/>
            <person name="Lage O.M."/>
            <person name="Pohl T."/>
            <person name="Merkel B.J."/>
            <person name="Hornburger P."/>
            <person name="Mueller R.-W."/>
            <person name="Bruemmer F."/>
            <person name="Labrenz M."/>
            <person name="Spormann A.M."/>
            <person name="Op Den Camp H."/>
            <person name="Overmann J."/>
            <person name="Amann R."/>
            <person name="Jetten M.S.M."/>
            <person name="Mascher T."/>
            <person name="Medema M.H."/>
            <person name="Devos D.P."/>
            <person name="Kaster A.-K."/>
            <person name="Ovreas L."/>
            <person name="Rohde M."/>
            <person name="Galperin M.Y."/>
            <person name="Jogler C."/>
        </authorList>
    </citation>
    <scope>NUCLEOTIDE SEQUENCE [LARGE SCALE GENOMIC DNA]</scope>
    <source>
        <strain evidence="1 2">Pan54</strain>
    </source>
</reference>
<evidence type="ECO:0000313" key="2">
    <source>
        <dbReference type="Proteomes" id="UP000316095"/>
    </source>
</evidence>
<proteinExistence type="predicted"/>
<gene>
    <name evidence="1" type="ORF">Pan54_48190</name>
</gene>
<comment type="caution">
    <text evidence="1">The sequence shown here is derived from an EMBL/GenBank/DDBJ whole genome shotgun (WGS) entry which is preliminary data.</text>
</comment>